<dbReference type="Ensembl" id="ENSSHBT00005008766.1">
    <property type="protein sequence ID" value="ENSSHBP00005007288.1"/>
    <property type="gene ID" value="ENSSHBG00005006371.1"/>
</dbReference>
<proteinExistence type="predicted"/>
<sequence>MWVWGGVWGGPGGVWETLRPWRGGLGGALDGSGGDSGPFGGGDRGLRGDLGSLYRGGGRVQFGGAGPTQSGAAGGALLRPQNPGANPQLRSLLLSQQPAAVPPPAQALHHLPQPLLPHQGLAPLLHPPPPRPALDGAPPRAHRW</sequence>
<dbReference type="InParanoid" id="A0A672TZR6"/>
<name>A0A672TZR6_STRHB</name>
<feature type="compositionally biased region" description="Low complexity" evidence="1">
    <location>
        <begin position="133"/>
        <end position="144"/>
    </location>
</feature>
<keyword evidence="3" id="KW-1185">Reference proteome</keyword>
<protein>
    <submittedName>
        <fullName evidence="2">Uncharacterized protein</fullName>
    </submittedName>
</protein>
<reference evidence="2" key="2">
    <citation type="submission" date="2025-08" db="UniProtKB">
        <authorList>
            <consortium name="Ensembl"/>
        </authorList>
    </citation>
    <scope>IDENTIFICATION</scope>
</reference>
<accession>A0A672TZR6</accession>
<evidence type="ECO:0000313" key="2">
    <source>
        <dbReference type="Ensembl" id="ENSSHBP00005007288.1"/>
    </source>
</evidence>
<feature type="compositionally biased region" description="Low complexity" evidence="1">
    <location>
        <begin position="106"/>
        <end position="124"/>
    </location>
</feature>
<evidence type="ECO:0000256" key="1">
    <source>
        <dbReference type="SAM" id="MobiDB-lite"/>
    </source>
</evidence>
<organism evidence="2 3">
    <name type="scientific">Strigops habroptila</name>
    <name type="common">Kakapo</name>
    <dbReference type="NCBI Taxonomy" id="2489341"/>
    <lineage>
        <taxon>Eukaryota</taxon>
        <taxon>Metazoa</taxon>
        <taxon>Chordata</taxon>
        <taxon>Craniata</taxon>
        <taxon>Vertebrata</taxon>
        <taxon>Euteleostomi</taxon>
        <taxon>Archelosauria</taxon>
        <taxon>Archosauria</taxon>
        <taxon>Dinosauria</taxon>
        <taxon>Saurischia</taxon>
        <taxon>Theropoda</taxon>
        <taxon>Coelurosauria</taxon>
        <taxon>Aves</taxon>
        <taxon>Neognathae</taxon>
        <taxon>Neoaves</taxon>
        <taxon>Telluraves</taxon>
        <taxon>Australaves</taxon>
        <taxon>Psittaciformes</taxon>
        <taxon>Psittacidae</taxon>
        <taxon>Strigops</taxon>
    </lineage>
</organism>
<dbReference type="AlphaFoldDB" id="A0A672TZR6"/>
<reference evidence="2" key="3">
    <citation type="submission" date="2025-09" db="UniProtKB">
        <authorList>
            <consortium name="Ensembl"/>
        </authorList>
    </citation>
    <scope>IDENTIFICATION</scope>
</reference>
<feature type="region of interest" description="Disordered" evidence="1">
    <location>
        <begin position="62"/>
        <end position="144"/>
    </location>
</feature>
<reference evidence="2 3" key="1">
    <citation type="submission" date="2018-12" db="EMBL/GenBank/DDBJ databases">
        <title>G10K-VGP kakapo female genome, primary haplotype.</title>
        <authorList>
            <person name="Jarvis E.D."/>
            <person name="Howard J."/>
            <person name="Rhie A."/>
            <person name="Phillippy A."/>
            <person name="Korlach J."/>
            <person name="Digby A."/>
            <person name="Iorns D."/>
            <person name="Eason D."/>
            <person name="Robertson B."/>
            <person name="Raemaekers T."/>
            <person name="Howe K."/>
            <person name="Lewin H."/>
            <person name="Damas J."/>
            <person name="Hastie A."/>
            <person name="Fedrigo O."/>
        </authorList>
    </citation>
    <scope>NUCLEOTIDE SEQUENCE [LARGE SCALE GENOMIC DNA]</scope>
</reference>
<evidence type="ECO:0000313" key="3">
    <source>
        <dbReference type="Proteomes" id="UP000472266"/>
    </source>
</evidence>
<feature type="compositionally biased region" description="Low complexity" evidence="1">
    <location>
        <begin position="88"/>
        <end position="99"/>
    </location>
</feature>
<dbReference type="Proteomes" id="UP000472266">
    <property type="component" value="Chromosome 24"/>
</dbReference>